<dbReference type="RefSeq" id="WP_126704514.1">
    <property type="nucleotide sequence ID" value="NZ_CP034593.1"/>
</dbReference>
<sequence length="131" mass="14744">MAERDGVDYIPETEDLDSPEAMARFAEALEEYERDGPNVNLSTDPNDPEWNMISPTPEQDLGPAVRIIKHPVRVVRHDGSPERYYRMKCPCGTQIRDIRVDALAEILDVLARNGIGEVSIQAVLKRLGNRS</sequence>
<dbReference type="Proteomes" id="UP000280344">
    <property type="component" value="Chromosome"/>
</dbReference>
<reference evidence="2 3" key="1">
    <citation type="submission" date="2018-12" db="EMBL/GenBank/DDBJ databases">
        <title>Complete genome sequence of Flaviflexus sp. H23T48.</title>
        <authorList>
            <person name="Bae J.-W."/>
            <person name="Lee J.-Y."/>
        </authorList>
    </citation>
    <scope>NUCLEOTIDE SEQUENCE [LARGE SCALE GENOMIC DNA]</scope>
    <source>
        <strain evidence="2 3">H23T48</strain>
    </source>
</reference>
<evidence type="ECO:0000313" key="2">
    <source>
        <dbReference type="EMBL" id="AZQ77711.1"/>
    </source>
</evidence>
<evidence type="ECO:0000313" key="3">
    <source>
        <dbReference type="Proteomes" id="UP000280344"/>
    </source>
</evidence>
<proteinExistence type="predicted"/>
<name>A0A3Q9G8U6_9ACTO</name>
<feature type="region of interest" description="Disordered" evidence="1">
    <location>
        <begin position="34"/>
        <end position="58"/>
    </location>
</feature>
<protein>
    <submittedName>
        <fullName evidence="2">Uncharacterized protein</fullName>
    </submittedName>
</protein>
<accession>A0A3Q9G8U6</accession>
<gene>
    <name evidence="2" type="ORF">EJ997_10515</name>
</gene>
<dbReference type="AlphaFoldDB" id="A0A3Q9G8U6"/>
<dbReference type="OrthoDB" id="3700275at2"/>
<dbReference type="KEGG" id="flh:EJ997_10515"/>
<organism evidence="2 3">
    <name type="scientific">Flaviflexus ciconiae</name>
    <dbReference type="NCBI Taxonomy" id="2496867"/>
    <lineage>
        <taxon>Bacteria</taxon>
        <taxon>Bacillati</taxon>
        <taxon>Actinomycetota</taxon>
        <taxon>Actinomycetes</taxon>
        <taxon>Actinomycetales</taxon>
        <taxon>Actinomycetaceae</taxon>
        <taxon>Flaviflexus</taxon>
    </lineage>
</organism>
<evidence type="ECO:0000256" key="1">
    <source>
        <dbReference type="SAM" id="MobiDB-lite"/>
    </source>
</evidence>
<dbReference type="EMBL" id="CP034593">
    <property type="protein sequence ID" value="AZQ77711.1"/>
    <property type="molecule type" value="Genomic_DNA"/>
</dbReference>
<keyword evidence="3" id="KW-1185">Reference proteome</keyword>